<gene>
    <name evidence="10" type="ORF">GCM10022268_23120</name>
</gene>
<feature type="transmembrane region" description="Helical" evidence="7">
    <location>
        <begin position="461"/>
        <end position="480"/>
    </location>
</feature>
<feature type="transmembrane region" description="Helical" evidence="7">
    <location>
        <begin position="297"/>
        <end position="318"/>
    </location>
</feature>
<evidence type="ECO:0008006" key="12">
    <source>
        <dbReference type="Google" id="ProtNLM"/>
    </source>
</evidence>
<reference evidence="11" key="1">
    <citation type="journal article" date="2019" name="Int. J. Syst. Evol. Microbiol.">
        <title>The Global Catalogue of Microorganisms (GCM) 10K type strain sequencing project: providing services to taxonomists for standard genome sequencing and annotation.</title>
        <authorList>
            <consortium name="The Broad Institute Genomics Platform"/>
            <consortium name="The Broad Institute Genome Sequencing Center for Infectious Disease"/>
            <person name="Wu L."/>
            <person name="Ma J."/>
        </authorList>
    </citation>
    <scope>NUCLEOTIDE SEQUENCE [LARGE SCALE GENOMIC DNA]</scope>
    <source>
        <strain evidence="11">JCM 17498</strain>
    </source>
</reference>
<dbReference type="RefSeq" id="WP_344693548.1">
    <property type="nucleotide sequence ID" value="NZ_BAABBF010000005.1"/>
</dbReference>
<dbReference type="PROSITE" id="PS50011">
    <property type="entry name" value="PROTEIN_KINASE_DOM"/>
    <property type="match status" value="1"/>
</dbReference>
<evidence type="ECO:0000259" key="9">
    <source>
        <dbReference type="PROSITE" id="PS50885"/>
    </source>
</evidence>
<keyword evidence="11" id="KW-1185">Reference proteome</keyword>
<evidence type="ECO:0000256" key="6">
    <source>
        <dbReference type="SAM" id="MobiDB-lite"/>
    </source>
</evidence>
<name>A0ABP7E5A9_9SPHN</name>
<organism evidence="10 11">
    <name type="scientific">Sphingomonas cynarae</name>
    <dbReference type="NCBI Taxonomy" id="930197"/>
    <lineage>
        <taxon>Bacteria</taxon>
        <taxon>Pseudomonadati</taxon>
        <taxon>Pseudomonadota</taxon>
        <taxon>Alphaproteobacteria</taxon>
        <taxon>Sphingomonadales</taxon>
        <taxon>Sphingomonadaceae</taxon>
        <taxon>Sphingomonas</taxon>
    </lineage>
</organism>
<feature type="region of interest" description="Disordered" evidence="6">
    <location>
        <begin position="566"/>
        <end position="615"/>
    </location>
</feature>
<dbReference type="PROSITE" id="PS50885">
    <property type="entry name" value="HAMP"/>
    <property type="match status" value="1"/>
</dbReference>
<evidence type="ECO:0000256" key="4">
    <source>
        <dbReference type="ARBA" id="ARBA00022840"/>
    </source>
</evidence>
<dbReference type="InterPro" id="IPR000719">
    <property type="entry name" value="Prot_kinase_dom"/>
</dbReference>
<keyword evidence="7" id="KW-1133">Transmembrane helix</keyword>
<dbReference type="SUPFAM" id="SSF103190">
    <property type="entry name" value="Sensory domain-like"/>
    <property type="match status" value="1"/>
</dbReference>
<dbReference type="Pfam" id="PF00069">
    <property type="entry name" value="Pkinase"/>
    <property type="match status" value="1"/>
</dbReference>
<evidence type="ECO:0000256" key="1">
    <source>
        <dbReference type="ARBA" id="ARBA00022679"/>
    </source>
</evidence>
<dbReference type="InterPro" id="IPR017441">
    <property type="entry name" value="Protein_kinase_ATP_BS"/>
</dbReference>
<dbReference type="SMART" id="SM00220">
    <property type="entry name" value="S_TKc"/>
    <property type="match status" value="1"/>
</dbReference>
<feature type="compositionally biased region" description="Basic and acidic residues" evidence="6">
    <location>
        <begin position="589"/>
        <end position="598"/>
    </location>
</feature>
<dbReference type="PANTHER" id="PTHR43289">
    <property type="entry name" value="MITOGEN-ACTIVATED PROTEIN KINASE KINASE KINASE 20-RELATED"/>
    <property type="match status" value="1"/>
</dbReference>
<keyword evidence="7" id="KW-0812">Transmembrane</keyword>
<dbReference type="Gene3D" id="1.10.510.10">
    <property type="entry name" value="Transferase(Phosphotransferase) domain 1"/>
    <property type="match status" value="1"/>
</dbReference>
<dbReference type="Gene3D" id="3.30.200.20">
    <property type="entry name" value="Phosphorylase Kinase, domain 1"/>
    <property type="match status" value="1"/>
</dbReference>
<feature type="domain" description="HAMP" evidence="9">
    <location>
        <begin position="483"/>
        <end position="535"/>
    </location>
</feature>
<dbReference type="InterPro" id="IPR003660">
    <property type="entry name" value="HAMP_dom"/>
</dbReference>
<sequence>MLELVGRYRILEQIGEGAMADVYRAYDPHIDRALVVKVLKAEYRQDREYSIRFLREARAAGALSHPGIVTIFDVGEIDGYPFIVMEYLDGEPLSEVMKAGALTAPEVISIGIQLSFALGYAHAQGVIHRDVKPSNIIVSPDRKTVKLLDFGIARVAEGDLFEQESLKTQIGQVVGTPRYMSPEQALGRDLDGRSDIFSLGVVLYELASGRRAFPAVNAATLATQIVQADPEPLANVAHDVPRGLQFIIGKAMSRDPAQRFADGHRMAEALRRELSVNRTVAREALERRQYIPFAVKLAVLLTLITAVVLGASVVTAIVTQRRAMRDVALASGQAISSFVANNAALRAVDNASLPPEAQDWLPVEIFVRSAAADRGIRGITVVDAGGVVRAASDATRVGRPYRAPTGEKAVERNDGITVTSVAGGEGFRFVRPITYAGRGFGKVDVAVDATALRAASRTSELALLLVSIVTLGAVAAAAYLSGRMLKSPIERLRDALYDIARGNLDFRISHSRKDEFGELFDGVNMVAQSMEERLNSVEALLLDPPSTPAERTETAPALETVILAQVEGVRRPEPTPDPAATDADPDAPPPERVRTWAHDDDEDSTLAGELPDNRM</sequence>
<keyword evidence="2 5" id="KW-0547">Nucleotide-binding</keyword>
<dbReference type="SMART" id="SM00304">
    <property type="entry name" value="HAMP"/>
    <property type="match status" value="1"/>
</dbReference>
<keyword evidence="3" id="KW-0418">Kinase</keyword>
<protein>
    <recommendedName>
        <fullName evidence="12">Non-specific serine/threonine protein kinase</fullName>
    </recommendedName>
</protein>
<dbReference type="PROSITE" id="PS00107">
    <property type="entry name" value="PROTEIN_KINASE_ATP"/>
    <property type="match status" value="1"/>
</dbReference>
<dbReference type="InterPro" id="IPR011009">
    <property type="entry name" value="Kinase-like_dom_sf"/>
</dbReference>
<dbReference type="InterPro" id="IPR008271">
    <property type="entry name" value="Ser/Thr_kinase_AS"/>
</dbReference>
<dbReference type="EMBL" id="BAABBF010000005">
    <property type="protein sequence ID" value="GAA3713723.1"/>
    <property type="molecule type" value="Genomic_DNA"/>
</dbReference>
<dbReference type="Proteomes" id="UP001500523">
    <property type="component" value="Unassembled WGS sequence"/>
</dbReference>
<evidence type="ECO:0000313" key="10">
    <source>
        <dbReference type="EMBL" id="GAA3713723.1"/>
    </source>
</evidence>
<dbReference type="CDD" id="cd14014">
    <property type="entry name" value="STKc_PknB_like"/>
    <property type="match status" value="1"/>
</dbReference>
<dbReference type="PANTHER" id="PTHR43289:SF6">
    <property type="entry name" value="SERINE_THREONINE-PROTEIN KINASE NEKL-3"/>
    <property type="match status" value="1"/>
</dbReference>
<keyword evidence="7" id="KW-0472">Membrane</keyword>
<feature type="domain" description="Protein kinase" evidence="8">
    <location>
        <begin position="8"/>
        <end position="271"/>
    </location>
</feature>
<keyword evidence="4 5" id="KW-0067">ATP-binding</keyword>
<dbReference type="SUPFAM" id="SSF56112">
    <property type="entry name" value="Protein kinase-like (PK-like)"/>
    <property type="match status" value="1"/>
</dbReference>
<evidence type="ECO:0000256" key="2">
    <source>
        <dbReference type="ARBA" id="ARBA00022741"/>
    </source>
</evidence>
<accession>A0ABP7E5A9</accession>
<proteinExistence type="predicted"/>
<dbReference type="InterPro" id="IPR029151">
    <property type="entry name" value="Sensor-like_sf"/>
</dbReference>
<evidence type="ECO:0000256" key="7">
    <source>
        <dbReference type="SAM" id="Phobius"/>
    </source>
</evidence>
<evidence type="ECO:0000259" key="8">
    <source>
        <dbReference type="PROSITE" id="PS50011"/>
    </source>
</evidence>
<dbReference type="Gene3D" id="6.10.340.10">
    <property type="match status" value="1"/>
</dbReference>
<evidence type="ECO:0000256" key="5">
    <source>
        <dbReference type="PROSITE-ProRule" id="PRU10141"/>
    </source>
</evidence>
<dbReference type="SUPFAM" id="SSF158472">
    <property type="entry name" value="HAMP domain-like"/>
    <property type="match status" value="1"/>
</dbReference>
<dbReference type="PROSITE" id="PS00108">
    <property type="entry name" value="PROTEIN_KINASE_ST"/>
    <property type="match status" value="1"/>
</dbReference>
<evidence type="ECO:0000313" key="11">
    <source>
        <dbReference type="Proteomes" id="UP001500523"/>
    </source>
</evidence>
<dbReference type="CDD" id="cd06225">
    <property type="entry name" value="HAMP"/>
    <property type="match status" value="1"/>
</dbReference>
<evidence type="ECO:0000256" key="3">
    <source>
        <dbReference type="ARBA" id="ARBA00022777"/>
    </source>
</evidence>
<comment type="caution">
    <text evidence="10">The sequence shown here is derived from an EMBL/GenBank/DDBJ whole genome shotgun (WGS) entry which is preliminary data.</text>
</comment>
<keyword evidence="1" id="KW-0808">Transferase</keyword>
<dbReference type="Pfam" id="PF00672">
    <property type="entry name" value="HAMP"/>
    <property type="match status" value="1"/>
</dbReference>
<feature type="binding site" evidence="5">
    <location>
        <position position="37"/>
    </location>
    <ligand>
        <name>ATP</name>
        <dbReference type="ChEBI" id="CHEBI:30616"/>
    </ligand>
</feature>